<accession>A0ABN7V859</accession>
<protein>
    <submittedName>
        <fullName evidence="2">6547_t:CDS:1</fullName>
    </submittedName>
</protein>
<evidence type="ECO:0000313" key="3">
    <source>
        <dbReference type="Proteomes" id="UP000789901"/>
    </source>
</evidence>
<name>A0ABN7V859_GIGMA</name>
<evidence type="ECO:0000313" key="2">
    <source>
        <dbReference type="EMBL" id="CAG8742613.1"/>
    </source>
</evidence>
<reference evidence="2 3" key="1">
    <citation type="submission" date="2021-06" db="EMBL/GenBank/DDBJ databases">
        <authorList>
            <person name="Kallberg Y."/>
            <person name="Tangrot J."/>
            <person name="Rosling A."/>
        </authorList>
    </citation>
    <scope>NUCLEOTIDE SEQUENCE [LARGE SCALE GENOMIC DNA]</scope>
    <source>
        <strain evidence="2 3">120-4 pot B 10/14</strain>
    </source>
</reference>
<keyword evidence="3" id="KW-1185">Reference proteome</keyword>
<gene>
    <name evidence="2" type="ORF">GMARGA_LOCUS15548</name>
</gene>
<organism evidence="2 3">
    <name type="scientific">Gigaspora margarita</name>
    <dbReference type="NCBI Taxonomy" id="4874"/>
    <lineage>
        <taxon>Eukaryota</taxon>
        <taxon>Fungi</taxon>
        <taxon>Fungi incertae sedis</taxon>
        <taxon>Mucoromycota</taxon>
        <taxon>Glomeromycotina</taxon>
        <taxon>Glomeromycetes</taxon>
        <taxon>Diversisporales</taxon>
        <taxon>Gigasporaceae</taxon>
        <taxon>Gigaspora</taxon>
    </lineage>
</organism>
<sequence length="69" mass="8143">RRVERRKEDKKISNHKIEDPHNTSSRANKENENIIPQQAKQTKKVNHTQTIETHVLTGMNIKNKVGMKW</sequence>
<evidence type="ECO:0000256" key="1">
    <source>
        <dbReference type="SAM" id="MobiDB-lite"/>
    </source>
</evidence>
<feature type="compositionally biased region" description="Basic and acidic residues" evidence="1">
    <location>
        <begin position="1"/>
        <end position="32"/>
    </location>
</feature>
<dbReference type="Proteomes" id="UP000789901">
    <property type="component" value="Unassembled WGS sequence"/>
</dbReference>
<proteinExistence type="predicted"/>
<feature type="non-terminal residue" evidence="2">
    <location>
        <position position="1"/>
    </location>
</feature>
<feature type="region of interest" description="Disordered" evidence="1">
    <location>
        <begin position="1"/>
        <end position="33"/>
    </location>
</feature>
<comment type="caution">
    <text evidence="2">The sequence shown here is derived from an EMBL/GenBank/DDBJ whole genome shotgun (WGS) entry which is preliminary data.</text>
</comment>
<dbReference type="EMBL" id="CAJVQB010010758">
    <property type="protein sequence ID" value="CAG8742613.1"/>
    <property type="molecule type" value="Genomic_DNA"/>
</dbReference>